<sequence>MNIVYRKTKDFTEKEIEELFLSVNWLSGRYPERLIKALKASSCVVTAWDGTKLVGLIRALDDGGMVAFLHYLLVHPDYQGKGIAATLLTIVKEKYKDYLYLNIMPDEKKNISFYEKHGFSLLEEGAAMQIKHL</sequence>
<evidence type="ECO:0000313" key="4">
    <source>
        <dbReference type="EMBL" id="MBB4622988.1"/>
    </source>
</evidence>
<proteinExistence type="predicted"/>
<dbReference type="PROSITE" id="PS51186">
    <property type="entry name" value="GNAT"/>
    <property type="match status" value="1"/>
</dbReference>
<name>A0ABR6KNQ0_9BACT</name>
<keyword evidence="2" id="KW-0012">Acyltransferase</keyword>
<dbReference type="InterPro" id="IPR045039">
    <property type="entry name" value="NSI-like"/>
</dbReference>
<evidence type="ECO:0000256" key="2">
    <source>
        <dbReference type="ARBA" id="ARBA00023315"/>
    </source>
</evidence>
<protein>
    <submittedName>
        <fullName evidence="4">Ribosomal protein S18 acetylase RimI-like enzyme</fullName>
    </submittedName>
</protein>
<dbReference type="Pfam" id="PF00583">
    <property type="entry name" value="Acetyltransf_1"/>
    <property type="match status" value="1"/>
</dbReference>
<organism evidence="4 5">
    <name type="scientific">Parabacteroides faecis</name>
    <dbReference type="NCBI Taxonomy" id="1217282"/>
    <lineage>
        <taxon>Bacteria</taxon>
        <taxon>Pseudomonadati</taxon>
        <taxon>Bacteroidota</taxon>
        <taxon>Bacteroidia</taxon>
        <taxon>Bacteroidales</taxon>
        <taxon>Tannerellaceae</taxon>
        <taxon>Parabacteroides</taxon>
    </lineage>
</organism>
<dbReference type="InterPro" id="IPR016181">
    <property type="entry name" value="Acyl_CoA_acyltransferase"/>
</dbReference>
<evidence type="ECO:0000256" key="1">
    <source>
        <dbReference type="ARBA" id="ARBA00022679"/>
    </source>
</evidence>
<evidence type="ECO:0000313" key="5">
    <source>
        <dbReference type="Proteomes" id="UP000533637"/>
    </source>
</evidence>
<dbReference type="SUPFAM" id="SSF55729">
    <property type="entry name" value="Acyl-CoA N-acyltransferases (Nat)"/>
    <property type="match status" value="1"/>
</dbReference>
<dbReference type="CDD" id="cd04301">
    <property type="entry name" value="NAT_SF"/>
    <property type="match status" value="1"/>
</dbReference>
<dbReference type="PANTHER" id="PTHR43626:SF4">
    <property type="entry name" value="GCN5-RELATED N-ACETYLTRANSFERASE 2, CHLOROPLASTIC"/>
    <property type="match status" value="1"/>
</dbReference>
<dbReference type="Proteomes" id="UP000533637">
    <property type="component" value="Unassembled WGS sequence"/>
</dbReference>
<evidence type="ECO:0000259" key="3">
    <source>
        <dbReference type="PROSITE" id="PS51186"/>
    </source>
</evidence>
<gene>
    <name evidence="4" type="ORF">GGQ57_002897</name>
</gene>
<dbReference type="InterPro" id="IPR000182">
    <property type="entry name" value="GNAT_dom"/>
</dbReference>
<dbReference type="RefSeq" id="WP_122351845.1">
    <property type="nucleotide sequence ID" value="NZ_BMPB01000005.1"/>
</dbReference>
<keyword evidence="1" id="KW-0808">Transferase</keyword>
<feature type="domain" description="N-acetyltransferase" evidence="3">
    <location>
        <begin position="6"/>
        <end position="133"/>
    </location>
</feature>
<dbReference type="Gene3D" id="3.40.630.30">
    <property type="match status" value="1"/>
</dbReference>
<reference evidence="4 5" key="1">
    <citation type="submission" date="2020-08" db="EMBL/GenBank/DDBJ databases">
        <title>Genomic Encyclopedia of Type Strains, Phase IV (KMG-IV): sequencing the most valuable type-strain genomes for metagenomic binning, comparative biology and taxonomic classification.</title>
        <authorList>
            <person name="Goeker M."/>
        </authorList>
    </citation>
    <scope>NUCLEOTIDE SEQUENCE [LARGE SCALE GENOMIC DNA]</scope>
    <source>
        <strain evidence="4 5">DSM 102983</strain>
    </source>
</reference>
<keyword evidence="5" id="KW-1185">Reference proteome</keyword>
<accession>A0ABR6KNQ0</accession>
<comment type="caution">
    <text evidence="4">The sequence shown here is derived from an EMBL/GenBank/DDBJ whole genome shotgun (WGS) entry which is preliminary data.</text>
</comment>
<dbReference type="EMBL" id="JACHOC010000005">
    <property type="protein sequence ID" value="MBB4622988.1"/>
    <property type="molecule type" value="Genomic_DNA"/>
</dbReference>
<dbReference type="PANTHER" id="PTHR43626">
    <property type="entry name" value="ACYL-COA N-ACYLTRANSFERASE"/>
    <property type="match status" value="1"/>
</dbReference>